<evidence type="ECO:0008006" key="5">
    <source>
        <dbReference type="Google" id="ProtNLM"/>
    </source>
</evidence>
<sequence length="224" mass="26210">MENRIKAAYACFLKGNAKAAEDTMYNILDILQNDIIQNDNWQSNIQLLSVALKYLVEITEKTGSIHKSIAIAQLLSKILEFIPQVELYYKGQSDGSYSEKDLLVQKDLFINELIEIREIQYSLDYTNPQKSMQMILNAMQKQKERQQQEVYETLKESNEISSHKNKCFSSTVIIIFIYAIAIIACIIAFVLYRLNRKVHTFHYDEIRKEIDQYREHLSKVIKDL</sequence>
<keyword evidence="4" id="KW-1185">Reference proteome</keyword>
<dbReference type="Proteomes" id="UP000001542">
    <property type="component" value="Unassembled WGS sequence"/>
</dbReference>
<dbReference type="SMR" id="A2DM86"/>
<feature type="coiled-coil region" evidence="1">
    <location>
        <begin position="129"/>
        <end position="156"/>
    </location>
</feature>
<gene>
    <name evidence="3" type="ORF">TVAG_083600</name>
</gene>
<protein>
    <recommendedName>
        <fullName evidence="5">Transmembrane protein</fullName>
    </recommendedName>
</protein>
<dbReference type="KEGG" id="tva:5464015"/>
<keyword evidence="2" id="KW-0472">Membrane</keyword>
<reference evidence="3" key="1">
    <citation type="submission" date="2006-10" db="EMBL/GenBank/DDBJ databases">
        <authorList>
            <person name="Amadeo P."/>
            <person name="Zhao Q."/>
            <person name="Wortman J."/>
            <person name="Fraser-Liggett C."/>
            <person name="Carlton J."/>
        </authorList>
    </citation>
    <scope>NUCLEOTIDE SEQUENCE</scope>
    <source>
        <strain evidence="3">G3</strain>
    </source>
</reference>
<organism evidence="3 4">
    <name type="scientific">Trichomonas vaginalis (strain ATCC PRA-98 / G3)</name>
    <dbReference type="NCBI Taxonomy" id="412133"/>
    <lineage>
        <taxon>Eukaryota</taxon>
        <taxon>Metamonada</taxon>
        <taxon>Parabasalia</taxon>
        <taxon>Trichomonadida</taxon>
        <taxon>Trichomonadidae</taxon>
        <taxon>Trichomonas</taxon>
    </lineage>
</organism>
<dbReference type="RefSeq" id="XP_001579492.1">
    <property type="nucleotide sequence ID" value="XM_001579442.1"/>
</dbReference>
<feature type="transmembrane region" description="Helical" evidence="2">
    <location>
        <begin position="168"/>
        <end position="192"/>
    </location>
</feature>
<accession>A2DM86</accession>
<keyword evidence="1" id="KW-0175">Coiled coil</keyword>
<proteinExistence type="predicted"/>
<name>A2DM86_TRIV3</name>
<dbReference type="EMBL" id="DS113218">
    <property type="protein sequence ID" value="EAY18506.1"/>
    <property type="molecule type" value="Genomic_DNA"/>
</dbReference>
<evidence type="ECO:0000313" key="4">
    <source>
        <dbReference type="Proteomes" id="UP000001542"/>
    </source>
</evidence>
<dbReference type="VEuPathDB" id="TrichDB:TVAGG3_0983720"/>
<evidence type="ECO:0000256" key="2">
    <source>
        <dbReference type="SAM" id="Phobius"/>
    </source>
</evidence>
<evidence type="ECO:0000256" key="1">
    <source>
        <dbReference type="SAM" id="Coils"/>
    </source>
</evidence>
<evidence type="ECO:0000313" key="3">
    <source>
        <dbReference type="EMBL" id="EAY18506.1"/>
    </source>
</evidence>
<dbReference type="VEuPathDB" id="TrichDB:TVAG_083600"/>
<dbReference type="InParanoid" id="A2DM86"/>
<keyword evidence="2" id="KW-1133">Transmembrane helix</keyword>
<reference evidence="3" key="2">
    <citation type="journal article" date="2007" name="Science">
        <title>Draft genome sequence of the sexually transmitted pathogen Trichomonas vaginalis.</title>
        <authorList>
            <person name="Carlton J.M."/>
            <person name="Hirt R.P."/>
            <person name="Silva J.C."/>
            <person name="Delcher A.L."/>
            <person name="Schatz M."/>
            <person name="Zhao Q."/>
            <person name="Wortman J.R."/>
            <person name="Bidwell S.L."/>
            <person name="Alsmark U.C.M."/>
            <person name="Besteiro S."/>
            <person name="Sicheritz-Ponten T."/>
            <person name="Noel C.J."/>
            <person name="Dacks J.B."/>
            <person name="Foster P.G."/>
            <person name="Simillion C."/>
            <person name="Van de Peer Y."/>
            <person name="Miranda-Saavedra D."/>
            <person name="Barton G.J."/>
            <person name="Westrop G.D."/>
            <person name="Mueller S."/>
            <person name="Dessi D."/>
            <person name="Fiori P.L."/>
            <person name="Ren Q."/>
            <person name="Paulsen I."/>
            <person name="Zhang H."/>
            <person name="Bastida-Corcuera F.D."/>
            <person name="Simoes-Barbosa A."/>
            <person name="Brown M.T."/>
            <person name="Hayes R.D."/>
            <person name="Mukherjee M."/>
            <person name="Okumura C.Y."/>
            <person name="Schneider R."/>
            <person name="Smith A.J."/>
            <person name="Vanacova S."/>
            <person name="Villalvazo M."/>
            <person name="Haas B.J."/>
            <person name="Pertea M."/>
            <person name="Feldblyum T.V."/>
            <person name="Utterback T.R."/>
            <person name="Shu C.L."/>
            <person name="Osoegawa K."/>
            <person name="de Jong P.J."/>
            <person name="Hrdy I."/>
            <person name="Horvathova L."/>
            <person name="Zubacova Z."/>
            <person name="Dolezal P."/>
            <person name="Malik S.B."/>
            <person name="Logsdon J.M. Jr."/>
            <person name="Henze K."/>
            <person name="Gupta A."/>
            <person name="Wang C.C."/>
            <person name="Dunne R.L."/>
            <person name="Upcroft J.A."/>
            <person name="Upcroft P."/>
            <person name="White O."/>
            <person name="Salzberg S.L."/>
            <person name="Tang P."/>
            <person name="Chiu C.-H."/>
            <person name="Lee Y.-S."/>
            <person name="Embley T.M."/>
            <person name="Coombs G.H."/>
            <person name="Mottram J.C."/>
            <person name="Tachezy J."/>
            <person name="Fraser-Liggett C.M."/>
            <person name="Johnson P.J."/>
        </authorList>
    </citation>
    <scope>NUCLEOTIDE SEQUENCE [LARGE SCALE GENOMIC DNA]</scope>
    <source>
        <strain evidence="3">G3</strain>
    </source>
</reference>
<dbReference type="AlphaFoldDB" id="A2DM86"/>
<keyword evidence="2" id="KW-0812">Transmembrane</keyword>